<dbReference type="GO" id="GO:0004672">
    <property type="term" value="F:protein kinase activity"/>
    <property type="evidence" value="ECO:0007669"/>
    <property type="project" value="InterPro"/>
</dbReference>
<evidence type="ECO:0000259" key="1">
    <source>
        <dbReference type="PROSITE" id="PS50011"/>
    </source>
</evidence>
<keyword evidence="3" id="KW-1185">Reference proteome</keyword>
<evidence type="ECO:0000313" key="3">
    <source>
        <dbReference type="Proteomes" id="UP000789405"/>
    </source>
</evidence>
<feature type="domain" description="Protein kinase" evidence="1">
    <location>
        <begin position="96"/>
        <end position="358"/>
    </location>
</feature>
<organism evidence="2 3">
    <name type="scientific">Dentiscutata erythropus</name>
    <dbReference type="NCBI Taxonomy" id="1348616"/>
    <lineage>
        <taxon>Eukaryota</taxon>
        <taxon>Fungi</taxon>
        <taxon>Fungi incertae sedis</taxon>
        <taxon>Mucoromycota</taxon>
        <taxon>Glomeromycotina</taxon>
        <taxon>Glomeromycetes</taxon>
        <taxon>Diversisporales</taxon>
        <taxon>Gigasporaceae</taxon>
        <taxon>Dentiscutata</taxon>
    </lineage>
</organism>
<dbReference type="SUPFAM" id="SSF81901">
    <property type="entry name" value="HCP-like"/>
    <property type="match status" value="1"/>
</dbReference>
<dbReference type="Pfam" id="PF00069">
    <property type="entry name" value="Pkinase"/>
    <property type="match status" value="1"/>
</dbReference>
<evidence type="ECO:0000313" key="2">
    <source>
        <dbReference type="EMBL" id="CAG8627373.1"/>
    </source>
</evidence>
<dbReference type="PANTHER" id="PTHR11102">
    <property type="entry name" value="SEL-1-LIKE PROTEIN"/>
    <property type="match status" value="1"/>
</dbReference>
<name>A0A9N9GSV5_9GLOM</name>
<dbReference type="GO" id="GO:0005524">
    <property type="term" value="F:ATP binding"/>
    <property type="evidence" value="ECO:0007669"/>
    <property type="project" value="InterPro"/>
</dbReference>
<dbReference type="InterPro" id="IPR011990">
    <property type="entry name" value="TPR-like_helical_dom_sf"/>
</dbReference>
<comment type="caution">
    <text evidence="2">The sequence shown here is derived from an EMBL/GenBank/DDBJ whole genome shotgun (WGS) entry which is preliminary data.</text>
</comment>
<dbReference type="Gene3D" id="1.25.40.10">
    <property type="entry name" value="Tetratricopeptide repeat domain"/>
    <property type="match status" value="1"/>
</dbReference>
<dbReference type="Gene3D" id="1.10.510.10">
    <property type="entry name" value="Transferase(Phosphotransferase) domain 1"/>
    <property type="match status" value="1"/>
</dbReference>
<dbReference type="PROSITE" id="PS50011">
    <property type="entry name" value="PROTEIN_KINASE_DOM"/>
    <property type="match status" value="1"/>
</dbReference>
<proteinExistence type="predicted"/>
<dbReference type="Proteomes" id="UP000789405">
    <property type="component" value="Unassembled WGS sequence"/>
</dbReference>
<dbReference type="InterPro" id="IPR011009">
    <property type="entry name" value="Kinase-like_dom_sf"/>
</dbReference>
<sequence length="358" mass="40827">MERPLVYYSEIYQRNTLIECFRQKKTAYKLLKDAAKSNVIAISILANVLGVVAKNDEHEAIKYFKISYEMGCMSARNNLGTFHYKSTVFKYYKESTKHDILLGQYNFATLNKNETRTTRNSKLAKFGIKKAMENGNEEAAKILNVLSRSNRLVKKRAHHTGYAPNIIKRDIMEIAKQSKASLKIIFKNTPQMFIEAGFASTSASIFNEQGGFEKFIDSVGRIARGLAKLHKFGLVHRDLHSGNILLLSASYVSVIDFGLCLPTNEPLSEINDVMLYIAYEMLLDQLVEIISSWKIIQKGISNYCFEAFHDEWNSVFKESDRKMLDAMKKLDIKKKSYHPDAVYTSRSLSSNPKSTYGI</sequence>
<reference evidence="2" key="1">
    <citation type="submission" date="2021-06" db="EMBL/GenBank/DDBJ databases">
        <authorList>
            <person name="Kallberg Y."/>
            <person name="Tangrot J."/>
            <person name="Rosling A."/>
        </authorList>
    </citation>
    <scope>NUCLEOTIDE SEQUENCE</scope>
    <source>
        <strain evidence="2">MA453B</strain>
    </source>
</reference>
<dbReference type="SUPFAM" id="SSF56112">
    <property type="entry name" value="Protein kinase-like (PK-like)"/>
    <property type="match status" value="1"/>
</dbReference>
<dbReference type="OrthoDB" id="2388562at2759"/>
<accession>A0A9N9GSV5</accession>
<dbReference type="InterPro" id="IPR000719">
    <property type="entry name" value="Prot_kinase_dom"/>
</dbReference>
<dbReference type="PANTHER" id="PTHR11102:SF160">
    <property type="entry name" value="ERAD-ASSOCIATED E3 UBIQUITIN-PROTEIN LIGASE COMPONENT HRD3"/>
    <property type="match status" value="1"/>
</dbReference>
<gene>
    <name evidence="2" type="ORF">DERYTH_LOCUS8966</name>
</gene>
<protein>
    <submittedName>
        <fullName evidence="2">27813_t:CDS:1</fullName>
    </submittedName>
</protein>
<dbReference type="AlphaFoldDB" id="A0A9N9GSV5"/>
<dbReference type="EMBL" id="CAJVPY010004758">
    <property type="protein sequence ID" value="CAG8627373.1"/>
    <property type="molecule type" value="Genomic_DNA"/>
</dbReference>
<dbReference type="InterPro" id="IPR050767">
    <property type="entry name" value="Sel1_AlgK"/>
</dbReference>